<dbReference type="Pfam" id="PF12833">
    <property type="entry name" value="HTH_18"/>
    <property type="match status" value="1"/>
</dbReference>
<dbReference type="InterPro" id="IPR018062">
    <property type="entry name" value="HTH_AraC-typ_CS"/>
</dbReference>
<feature type="transmembrane region" description="Helical" evidence="5">
    <location>
        <begin position="38"/>
        <end position="59"/>
    </location>
</feature>
<feature type="transmembrane region" description="Helical" evidence="5">
    <location>
        <begin position="6"/>
        <end position="26"/>
    </location>
</feature>
<dbReference type="SUPFAM" id="SSF46689">
    <property type="entry name" value="Homeodomain-like"/>
    <property type="match status" value="1"/>
</dbReference>
<feature type="transmembrane region" description="Helical" evidence="5">
    <location>
        <begin position="65"/>
        <end position="85"/>
    </location>
</feature>
<evidence type="ECO:0000313" key="8">
    <source>
        <dbReference type="Proteomes" id="UP000661077"/>
    </source>
</evidence>
<name>A0ABS1X3P0_9GAMM</name>
<evidence type="ECO:0000256" key="1">
    <source>
        <dbReference type="ARBA" id="ARBA00023015"/>
    </source>
</evidence>
<accession>A0ABS1X3P0</accession>
<dbReference type="PROSITE" id="PS01124">
    <property type="entry name" value="HTH_ARAC_FAMILY_2"/>
    <property type="match status" value="1"/>
</dbReference>
<keyword evidence="3" id="KW-0804">Transcription</keyword>
<keyword evidence="2" id="KW-0238">DNA-binding</keyword>
<dbReference type="RefSeq" id="WP_203169955.1">
    <property type="nucleotide sequence ID" value="NZ_JAEVLS010000006.1"/>
</dbReference>
<feature type="transmembrane region" description="Helical" evidence="5">
    <location>
        <begin position="126"/>
        <end position="146"/>
    </location>
</feature>
<dbReference type="PRINTS" id="PR00032">
    <property type="entry name" value="HTHARAC"/>
</dbReference>
<dbReference type="Gene3D" id="1.10.10.60">
    <property type="entry name" value="Homeodomain-like"/>
    <property type="match status" value="1"/>
</dbReference>
<reference evidence="7 8" key="1">
    <citation type="journal article" date="2021" name="Int. J. Syst. Evol. Microbiol.">
        <title>Steroidobacter gossypii sp. nov., isolated from soil of cotton cropping field.</title>
        <authorList>
            <person name="Huang R."/>
            <person name="Yang S."/>
            <person name="Zhen C."/>
            <person name="Liu W."/>
        </authorList>
    </citation>
    <scope>NUCLEOTIDE SEQUENCE [LARGE SCALE GENOMIC DNA]</scope>
    <source>
        <strain evidence="7 8">S1-65</strain>
    </source>
</reference>
<dbReference type="EMBL" id="JAEVLS010000006">
    <property type="protein sequence ID" value="MBM0107841.1"/>
    <property type="molecule type" value="Genomic_DNA"/>
</dbReference>
<evidence type="ECO:0000256" key="5">
    <source>
        <dbReference type="SAM" id="Phobius"/>
    </source>
</evidence>
<evidence type="ECO:0000259" key="6">
    <source>
        <dbReference type="PROSITE" id="PS01124"/>
    </source>
</evidence>
<keyword evidence="1" id="KW-0805">Transcription regulation</keyword>
<dbReference type="InterPro" id="IPR009057">
    <property type="entry name" value="Homeodomain-like_sf"/>
</dbReference>
<dbReference type="InterPro" id="IPR018060">
    <property type="entry name" value="HTH_AraC"/>
</dbReference>
<evidence type="ECO:0000256" key="2">
    <source>
        <dbReference type="ARBA" id="ARBA00023125"/>
    </source>
</evidence>
<evidence type="ECO:0000256" key="4">
    <source>
        <dbReference type="SAM" id="MobiDB-lite"/>
    </source>
</evidence>
<evidence type="ECO:0000256" key="3">
    <source>
        <dbReference type="ARBA" id="ARBA00023163"/>
    </source>
</evidence>
<keyword evidence="5" id="KW-1133">Transmembrane helix</keyword>
<dbReference type="InterPro" id="IPR020449">
    <property type="entry name" value="Tscrpt_reg_AraC-type_HTH"/>
</dbReference>
<dbReference type="PANTHER" id="PTHR43280">
    <property type="entry name" value="ARAC-FAMILY TRANSCRIPTIONAL REGULATOR"/>
    <property type="match status" value="1"/>
</dbReference>
<keyword evidence="5" id="KW-0812">Transmembrane</keyword>
<feature type="region of interest" description="Disordered" evidence="4">
    <location>
        <begin position="330"/>
        <end position="352"/>
    </location>
</feature>
<comment type="caution">
    <text evidence="7">The sequence shown here is derived from an EMBL/GenBank/DDBJ whole genome shotgun (WGS) entry which is preliminary data.</text>
</comment>
<proteinExistence type="predicted"/>
<keyword evidence="5" id="KW-0472">Membrane</keyword>
<feature type="domain" description="HTH araC/xylS-type" evidence="6">
    <location>
        <begin position="229"/>
        <end position="330"/>
    </location>
</feature>
<dbReference type="SMART" id="SM00342">
    <property type="entry name" value="HTH_ARAC"/>
    <property type="match status" value="1"/>
</dbReference>
<protein>
    <submittedName>
        <fullName evidence="7">Helix-turn-helix transcriptional regulator</fullName>
    </submittedName>
</protein>
<dbReference type="PROSITE" id="PS00041">
    <property type="entry name" value="HTH_ARAC_FAMILY_1"/>
    <property type="match status" value="1"/>
</dbReference>
<feature type="transmembrane region" description="Helical" evidence="5">
    <location>
        <begin position="184"/>
        <end position="204"/>
    </location>
</feature>
<evidence type="ECO:0000313" key="7">
    <source>
        <dbReference type="EMBL" id="MBM0107841.1"/>
    </source>
</evidence>
<dbReference type="Proteomes" id="UP000661077">
    <property type="component" value="Unassembled WGS sequence"/>
</dbReference>
<keyword evidence="8" id="KW-1185">Reference proteome</keyword>
<sequence>MTLESFNTLLLALTGPAAALLLAAVLLTLRPMRGPQELWLSVWLVGLAIRFGKSTLNALVGLESWALNIGLAGMALAPPALLLAIKASAGMPFNTRQLIHFAPAAVLAVGAGWIPNVSGEPISALIYIGILLLWAGYTLMAWRLLLTAGPQSPSDRHLMKVIASVTTVAGCLFVAIFVGLPQFYLLNCAVFSFAVLGLAALLAIEISNRPRPRIPATRIATPDQIALTDRARAVLADRRVLANHGMSLASMARKLGVAQKTLSTAINAVTGESFTTLMNTGRIAVAQRELLTTTNSIEVIAERCGFSSASAFHRTFRRHVQLTPAEWRRNNGTRPAVGRAAAGVETSDAEAR</sequence>
<feature type="transmembrane region" description="Helical" evidence="5">
    <location>
        <begin position="158"/>
        <end position="178"/>
    </location>
</feature>
<gene>
    <name evidence="7" type="ORF">JM946_24160</name>
</gene>
<organism evidence="7 8">
    <name type="scientific">Steroidobacter gossypii</name>
    <dbReference type="NCBI Taxonomy" id="2805490"/>
    <lineage>
        <taxon>Bacteria</taxon>
        <taxon>Pseudomonadati</taxon>
        <taxon>Pseudomonadota</taxon>
        <taxon>Gammaproteobacteria</taxon>
        <taxon>Steroidobacterales</taxon>
        <taxon>Steroidobacteraceae</taxon>
        <taxon>Steroidobacter</taxon>
    </lineage>
</organism>
<dbReference type="PANTHER" id="PTHR43280:SF2">
    <property type="entry name" value="HTH-TYPE TRANSCRIPTIONAL REGULATOR EXSA"/>
    <property type="match status" value="1"/>
</dbReference>
<feature type="transmembrane region" description="Helical" evidence="5">
    <location>
        <begin position="97"/>
        <end position="114"/>
    </location>
</feature>